<organism evidence="2">
    <name type="scientific">Ixodes ricinus</name>
    <name type="common">Common tick</name>
    <name type="synonym">Acarus ricinus</name>
    <dbReference type="NCBI Taxonomy" id="34613"/>
    <lineage>
        <taxon>Eukaryota</taxon>
        <taxon>Metazoa</taxon>
        <taxon>Ecdysozoa</taxon>
        <taxon>Arthropoda</taxon>
        <taxon>Chelicerata</taxon>
        <taxon>Arachnida</taxon>
        <taxon>Acari</taxon>
        <taxon>Parasitiformes</taxon>
        <taxon>Ixodida</taxon>
        <taxon>Ixodoidea</taxon>
        <taxon>Ixodidae</taxon>
        <taxon>Ixodinae</taxon>
        <taxon>Ixodes</taxon>
    </lineage>
</organism>
<keyword evidence="1" id="KW-0812">Transmembrane</keyword>
<dbReference type="AlphaFoldDB" id="A0A6B0UFZ5"/>
<keyword evidence="1" id="KW-0472">Membrane</keyword>
<reference evidence="2" key="1">
    <citation type="submission" date="2019-12" db="EMBL/GenBank/DDBJ databases">
        <title>An insight into the sialome of adult female Ixodes ricinus ticks feeding for 6 days.</title>
        <authorList>
            <person name="Perner J."/>
            <person name="Ribeiro J.M.C."/>
        </authorList>
    </citation>
    <scope>NUCLEOTIDE SEQUENCE</scope>
    <source>
        <strain evidence="2">Semi-engorged</strain>
        <tissue evidence="2">Salivary glands</tissue>
    </source>
</reference>
<evidence type="ECO:0000256" key="1">
    <source>
        <dbReference type="SAM" id="Phobius"/>
    </source>
</evidence>
<keyword evidence="1" id="KW-1133">Transmembrane helix</keyword>
<feature type="transmembrane region" description="Helical" evidence="1">
    <location>
        <begin position="6"/>
        <end position="24"/>
    </location>
</feature>
<dbReference type="EMBL" id="GIFC01006671">
    <property type="protein sequence ID" value="MXU88754.1"/>
    <property type="molecule type" value="Transcribed_RNA"/>
</dbReference>
<proteinExistence type="predicted"/>
<protein>
    <submittedName>
        <fullName evidence="2">Uncharacterized protein</fullName>
    </submittedName>
</protein>
<sequence length="103" mass="11674">MPTVQYIPLSYLLNFVHGQLLFVSDGMAHLTVSFHLSTICYQVGSFFFFLVFFVFLFNLDIKTSTPCGLCDVSKYRAERSPTFLPTTRFSLERDVGRLSGASN</sequence>
<accession>A0A6B0UFZ5</accession>
<name>A0A6B0UFZ5_IXORI</name>
<evidence type="ECO:0000313" key="2">
    <source>
        <dbReference type="EMBL" id="MXU88754.1"/>
    </source>
</evidence>
<feature type="transmembrane region" description="Helical" evidence="1">
    <location>
        <begin position="36"/>
        <end position="57"/>
    </location>
</feature>